<accession>A0A4U0WUC9</accession>
<feature type="compositionally biased region" description="Basic and acidic residues" evidence="2">
    <location>
        <begin position="587"/>
        <end position="606"/>
    </location>
</feature>
<dbReference type="PANTHER" id="PTHR20959">
    <property type="entry name" value="TRANSPORT AND GOLGI ORGANIZATION PROTEIN 6 FAMILY MEMBER"/>
    <property type="match status" value="1"/>
</dbReference>
<dbReference type="InterPro" id="IPR019451">
    <property type="entry name" value="Rtp1_C1"/>
</dbReference>
<dbReference type="Proteomes" id="UP000308768">
    <property type="component" value="Unassembled WGS sequence"/>
</dbReference>
<dbReference type="Pfam" id="PF10304">
    <property type="entry name" value="RTP1_C2"/>
    <property type="match status" value="1"/>
</dbReference>
<keyword evidence="7" id="KW-1185">Reference proteome</keyword>
<dbReference type="GO" id="GO:0009306">
    <property type="term" value="P:protein secretion"/>
    <property type="evidence" value="ECO:0007669"/>
    <property type="project" value="TreeGrafter"/>
</dbReference>
<feature type="region of interest" description="Disordered" evidence="2">
    <location>
        <begin position="792"/>
        <end position="824"/>
    </location>
</feature>
<dbReference type="PANTHER" id="PTHR20959:SF1">
    <property type="entry name" value="TRANSPORT AND GOLGI ORGANIZATION PROTEIN 6 HOMOLOG"/>
    <property type="match status" value="1"/>
</dbReference>
<comment type="caution">
    <text evidence="5">The sequence shown here is derived from an EMBL/GenBank/DDBJ whole genome shotgun (WGS) entry which is preliminary data.</text>
</comment>
<evidence type="ECO:0008006" key="8">
    <source>
        <dbReference type="Google" id="ProtNLM"/>
    </source>
</evidence>
<evidence type="ECO:0000259" key="3">
    <source>
        <dbReference type="Pfam" id="PF10304"/>
    </source>
</evidence>
<proteinExistence type="inferred from homology"/>
<feature type="region of interest" description="Disordered" evidence="2">
    <location>
        <begin position="578"/>
        <end position="643"/>
    </location>
</feature>
<dbReference type="Pfam" id="PF10363">
    <property type="entry name" value="RTP1_C1"/>
    <property type="match status" value="1"/>
</dbReference>
<comment type="similarity">
    <text evidence="1">Belongs to the Tango6 family.</text>
</comment>
<dbReference type="InterPro" id="IPR016024">
    <property type="entry name" value="ARM-type_fold"/>
</dbReference>
<dbReference type="SUPFAM" id="SSF48371">
    <property type="entry name" value="ARM repeat"/>
    <property type="match status" value="1"/>
</dbReference>
<feature type="compositionally biased region" description="Acidic residues" evidence="2">
    <location>
        <begin position="629"/>
        <end position="638"/>
    </location>
</feature>
<dbReference type="EMBL" id="NAJN01001155">
    <property type="protein sequence ID" value="TKA65305.1"/>
    <property type="molecule type" value="Genomic_DNA"/>
</dbReference>
<evidence type="ECO:0000256" key="1">
    <source>
        <dbReference type="ARBA" id="ARBA00005724"/>
    </source>
</evidence>
<organism evidence="5 7">
    <name type="scientific">Cryomyces minteri</name>
    <dbReference type="NCBI Taxonomy" id="331657"/>
    <lineage>
        <taxon>Eukaryota</taxon>
        <taxon>Fungi</taxon>
        <taxon>Dikarya</taxon>
        <taxon>Ascomycota</taxon>
        <taxon>Pezizomycotina</taxon>
        <taxon>Dothideomycetes</taxon>
        <taxon>Dothideomycetes incertae sedis</taxon>
        <taxon>Cryomyces</taxon>
    </lineage>
</organism>
<reference evidence="5 7" key="1">
    <citation type="submission" date="2017-03" db="EMBL/GenBank/DDBJ databases">
        <title>Genomes of endolithic fungi from Antarctica.</title>
        <authorList>
            <person name="Coleine C."/>
            <person name="Masonjones S."/>
            <person name="Stajich J.E."/>
        </authorList>
    </citation>
    <scope>NUCLEOTIDE SEQUENCE [LARGE SCALE GENOMIC DNA]</scope>
    <source>
        <strain evidence="5 7">CCFEE 5187</strain>
    </source>
</reference>
<protein>
    <recommendedName>
        <fullName evidence="8">RNA polymerase II assembly factor Rtp1 C-terminal domain-containing protein</fullName>
    </recommendedName>
</protein>
<sequence length="824" mass="88917">MTPDVYFAQLAPQLFDLLDGNGGPEMSKAAGYIIGSGILGRRVSGAPGTIGWSLFARPLLQAIAPAQDKHNGAQPRYRMTPSLETTITSDKELKLAIHRLSALILSHPSPGLVRRLLGPLMLPIWGVMNYERSKNPKGILWDEGRLLLETFIKYSASERQLSHLAENLLWDGPSEWNFASGSGGGVELRQREKDVMQAQNMIELVSQVDQRTDAFVKLLQSSQVDDGTIGAVFLDTTKRWLIPESNAGEKTPSLITSHDDPSDPLSVLVNAKLVQAMLEHMKDKIAASPARIFQLVTQIVDQYVETDQVQKGTTRNTQKATYAGLGSIVKDGKSNGQRSTPGLSDEASDLVSIALSLLSTIVSAPDFKPNEEAAARLVTTHKSLERMLASVPQLPPSLFLATQNAISLIELYTKTAAVPSNTRNINKTARLRNDGLGEDHAAHASALQYLSSDQPPIRAEGLSIVSSLISRNSPAIDTPSTTLLLLTILAENDIDDFVSMNATKTLVVLAGRDPRMVVKMLLQRYVDPAELSSLEERLRIGEALIGVSDALASDKNSTSRPAGSAELTRGIAEAVMSVAGRRGQRPKQAEERRKTAALDAARREEAEQAWGGEVPTLPSFNPTTGKFSDDDDDDDDDATDPRTAADDAILRAIVDGWAGSGLEEDVRIRASALSVLAHVLEAALDATGPALAAAALELTLSVLALETGDAKAILRRAAALLRALDAARERGERVGFGLGGRRLDEVVRVLRYVQEGDEDGLVKGHVGVVLESLEAWRAKTLFGLRGEESEEMTPRFGLGDGRLAGLNVDPEASKRARPRIEEVE</sequence>
<dbReference type="EMBL" id="NAJN01001107">
    <property type="protein sequence ID" value="TKA65719.1"/>
    <property type="molecule type" value="Genomic_DNA"/>
</dbReference>
<feature type="compositionally biased region" description="Basic and acidic residues" evidence="2">
    <location>
        <begin position="811"/>
        <end position="824"/>
    </location>
</feature>
<feature type="domain" description="RNA polymerase II assembly factor Rtp1 C-terminal" evidence="3">
    <location>
        <begin position="743"/>
        <end position="775"/>
    </location>
</feature>
<evidence type="ECO:0000313" key="7">
    <source>
        <dbReference type="Proteomes" id="UP000308768"/>
    </source>
</evidence>
<evidence type="ECO:0000313" key="5">
    <source>
        <dbReference type="EMBL" id="TKA65305.1"/>
    </source>
</evidence>
<dbReference type="AlphaFoldDB" id="A0A4U0WUC9"/>
<dbReference type="InterPro" id="IPR019414">
    <property type="entry name" value="Rtp1_C2"/>
</dbReference>
<gene>
    <name evidence="5" type="ORF">B0A49_09439</name>
    <name evidence="6" type="ORF">B0A49_10220</name>
</gene>
<dbReference type="OrthoDB" id="39591at2759"/>
<dbReference type="STRING" id="331657.A0A4U0WUC9"/>
<evidence type="ECO:0000259" key="4">
    <source>
        <dbReference type="Pfam" id="PF10363"/>
    </source>
</evidence>
<evidence type="ECO:0000313" key="6">
    <source>
        <dbReference type="EMBL" id="TKA65719.1"/>
    </source>
</evidence>
<evidence type="ECO:0000256" key="2">
    <source>
        <dbReference type="SAM" id="MobiDB-lite"/>
    </source>
</evidence>
<name>A0A4U0WUC9_9PEZI</name>
<feature type="domain" description="RNA polymerase II assembly factor Rtp1 C-terminal" evidence="4">
    <location>
        <begin position="445"/>
        <end position="550"/>
    </location>
</feature>
<dbReference type="InterPro" id="IPR039600">
    <property type="entry name" value="TANGO6/Rtp1"/>
</dbReference>